<dbReference type="Proteomes" id="UP000231025">
    <property type="component" value="Unassembled WGS sequence"/>
</dbReference>
<accession>A0A2G9Y7U5</accession>
<dbReference type="GO" id="GO:0009435">
    <property type="term" value="P:NAD+ biosynthetic process"/>
    <property type="evidence" value="ECO:0007669"/>
    <property type="project" value="UniProtKB-UniPathway"/>
</dbReference>
<evidence type="ECO:0000256" key="5">
    <source>
        <dbReference type="ARBA" id="ARBA00022642"/>
    </source>
</evidence>
<evidence type="ECO:0000256" key="9">
    <source>
        <dbReference type="PIRNR" id="PIRNR006250"/>
    </source>
</evidence>
<dbReference type="InterPro" id="IPR004393">
    <property type="entry name" value="NadC"/>
</dbReference>
<evidence type="ECO:0000256" key="8">
    <source>
        <dbReference type="ARBA" id="ARBA00033102"/>
    </source>
</evidence>
<name>A0A2G9Y7U5_9BACT</name>
<sequence length="298" mass="33480">MNKQKLILKFFQKDGQLKISNQAYRQTITSLFRWLIANDEIEKDITSQLLKLHPKKTARIISHESATVAGIEEISYLIKQFTKLSFKPLLKDCNAVKNKQAVAQIQGSSNEILAYGRTIINFLQRMSGIATQTNHLIKQTPSNIYLAATRKTPWGSLDKKAVTVGGGLTHRLNLSDGILIKDNHLKLISIQEALIKTFKLHHQLIEIEVKTQEELKQAISAFNQLKTDNYLGIMFDNFSAAEIKKTITQLNNHEVIYEASGGINESNLKEYCQSGVDIISLGSLTHSSRAADFSLEII</sequence>
<dbReference type="UniPathway" id="UPA00253">
    <property type="reaction ID" value="UER00331"/>
</dbReference>
<dbReference type="InterPro" id="IPR002638">
    <property type="entry name" value="Quinolinate_PRibosylTrfase_C"/>
</dbReference>
<dbReference type="FunFam" id="3.20.20.70:FF:000030">
    <property type="entry name" value="Nicotinate-nucleotide pyrophosphorylase, carboxylating"/>
    <property type="match status" value="1"/>
</dbReference>
<dbReference type="NCBIfam" id="TIGR00078">
    <property type="entry name" value="nadC"/>
    <property type="match status" value="1"/>
</dbReference>
<dbReference type="InterPro" id="IPR037128">
    <property type="entry name" value="Quinolinate_PRibosylTase_N_sf"/>
</dbReference>
<dbReference type="Pfam" id="PF02749">
    <property type="entry name" value="QRPTase_N"/>
    <property type="match status" value="1"/>
</dbReference>
<organism evidence="12 13">
    <name type="scientific">Candidatus Roizmanbacteria bacterium CG23_combo_of_CG06-09_8_20_14_all_35_49</name>
    <dbReference type="NCBI Taxonomy" id="1974863"/>
    <lineage>
        <taxon>Bacteria</taxon>
        <taxon>Candidatus Roizmaniibacteriota</taxon>
    </lineage>
</organism>
<feature type="domain" description="Quinolinate phosphoribosyl transferase C-terminal" evidence="10">
    <location>
        <begin position="129"/>
        <end position="296"/>
    </location>
</feature>
<evidence type="ECO:0000259" key="11">
    <source>
        <dbReference type="Pfam" id="PF02749"/>
    </source>
</evidence>
<reference evidence="12 13" key="1">
    <citation type="submission" date="2017-09" db="EMBL/GenBank/DDBJ databases">
        <title>Depth-based differentiation of microbial function through sediment-hosted aquifers and enrichment of novel symbionts in the deep terrestrial subsurface.</title>
        <authorList>
            <person name="Probst A.J."/>
            <person name="Ladd B."/>
            <person name="Jarett J.K."/>
            <person name="Geller-Mcgrath D.E."/>
            <person name="Sieber C.M."/>
            <person name="Emerson J.B."/>
            <person name="Anantharaman K."/>
            <person name="Thomas B.C."/>
            <person name="Malmstrom R."/>
            <person name="Stieglmeier M."/>
            <person name="Klingl A."/>
            <person name="Woyke T."/>
            <person name="Ryan C.M."/>
            <person name="Banfield J.F."/>
        </authorList>
    </citation>
    <scope>NUCLEOTIDE SEQUENCE [LARGE SCALE GENOMIC DNA]</scope>
    <source>
        <strain evidence="12">CG23_combo_of_CG06-09_8_20_14_all_35_49</strain>
    </source>
</reference>
<dbReference type="AlphaFoldDB" id="A0A2G9Y7U5"/>
<dbReference type="InterPro" id="IPR022412">
    <property type="entry name" value="Quinolinate_PRibosylTrfase_N"/>
</dbReference>
<dbReference type="SUPFAM" id="SSF51690">
    <property type="entry name" value="Nicotinate/Quinolinate PRTase C-terminal domain-like"/>
    <property type="match status" value="1"/>
</dbReference>
<evidence type="ECO:0000256" key="2">
    <source>
        <dbReference type="ARBA" id="ARBA00004893"/>
    </source>
</evidence>
<dbReference type="Pfam" id="PF01729">
    <property type="entry name" value="QRPTase_C"/>
    <property type="match status" value="1"/>
</dbReference>
<evidence type="ECO:0000256" key="3">
    <source>
        <dbReference type="ARBA" id="ARBA00009400"/>
    </source>
</evidence>
<evidence type="ECO:0000313" key="12">
    <source>
        <dbReference type="EMBL" id="PIP15284.1"/>
    </source>
</evidence>
<dbReference type="InterPro" id="IPR036068">
    <property type="entry name" value="Nicotinate_pribotase-like_C"/>
</dbReference>
<dbReference type="GO" id="GO:0004514">
    <property type="term" value="F:nicotinate-nucleotide diphosphorylase (carboxylating) activity"/>
    <property type="evidence" value="ECO:0007669"/>
    <property type="project" value="UniProtKB-EC"/>
</dbReference>
<comment type="caution">
    <text evidence="12">The sequence shown here is derived from an EMBL/GenBank/DDBJ whole genome shotgun (WGS) entry which is preliminary data.</text>
</comment>
<dbReference type="PANTHER" id="PTHR32179">
    <property type="entry name" value="NICOTINATE-NUCLEOTIDE PYROPHOSPHORYLASE [CARBOXYLATING]"/>
    <property type="match status" value="1"/>
</dbReference>
<comment type="pathway">
    <text evidence="2">Cofactor biosynthesis; NAD(+) biosynthesis; nicotinate D-ribonucleotide from quinolinate: step 1/1.</text>
</comment>
<gene>
    <name evidence="12" type="primary">nadC</name>
    <name evidence="12" type="ORF">COX47_00585</name>
</gene>
<dbReference type="PANTHER" id="PTHR32179:SF3">
    <property type="entry name" value="NICOTINATE-NUCLEOTIDE PYROPHOSPHORYLASE [CARBOXYLATING]"/>
    <property type="match status" value="1"/>
</dbReference>
<evidence type="ECO:0000313" key="13">
    <source>
        <dbReference type="Proteomes" id="UP000231025"/>
    </source>
</evidence>
<evidence type="ECO:0000256" key="4">
    <source>
        <dbReference type="ARBA" id="ARBA00011944"/>
    </source>
</evidence>
<dbReference type="GO" id="GO:0005737">
    <property type="term" value="C:cytoplasm"/>
    <property type="evidence" value="ECO:0007669"/>
    <property type="project" value="TreeGrafter"/>
</dbReference>
<proteinExistence type="inferred from homology"/>
<evidence type="ECO:0000256" key="7">
    <source>
        <dbReference type="ARBA" id="ARBA00022679"/>
    </source>
</evidence>
<dbReference type="GO" id="GO:0034213">
    <property type="term" value="P:quinolinate catabolic process"/>
    <property type="evidence" value="ECO:0007669"/>
    <property type="project" value="TreeGrafter"/>
</dbReference>
<dbReference type="SUPFAM" id="SSF54675">
    <property type="entry name" value="Nicotinate/Quinolinate PRTase N-terminal domain-like"/>
    <property type="match status" value="1"/>
</dbReference>
<feature type="domain" description="Quinolinate phosphoribosyl transferase N-terminal" evidence="11">
    <location>
        <begin position="44"/>
        <end position="127"/>
    </location>
</feature>
<keyword evidence="6 9" id="KW-0328">Glycosyltransferase</keyword>
<comment type="function">
    <text evidence="1">Involved in the catabolism of quinolinic acid (QA).</text>
</comment>
<evidence type="ECO:0000256" key="1">
    <source>
        <dbReference type="ARBA" id="ARBA00003237"/>
    </source>
</evidence>
<protein>
    <recommendedName>
        <fullName evidence="4">nicotinate-nucleotide diphosphorylase (carboxylating)</fullName>
        <ecNumber evidence="4">2.4.2.19</ecNumber>
    </recommendedName>
    <alternativeName>
        <fullName evidence="8">Quinolinate phosphoribosyltransferase [decarboxylating]</fullName>
    </alternativeName>
</protein>
<dbReference type="Gene3D" id="3.20.20.70">
    <property type="entry name" value="Aldolase class I"/>
    <property type="match status" value="1"/>
</dbReference>
<comment type="similarity">
    <text evidence="3 9">Belongs to the NadC/ModD family.</text>
</comment>
<dbReference type="InterPro" id="IPR027277">
    <property type="entry name" value="NadC/ModD"/>
</dbReference>
<dbReference type="PIRSF" id="PIRSF006250">
    <property type="entry name" value="NadC_ModD"/>
    <property type="match status" value="1"/>
</dbReference>
<dbReference type="EMBL" id="PCRE01000009">
    <property type="protein sequence ID" value="PIP15284.1"/>
    <property type="molecule type" value="Genomic_DNA"/>
</dbReference>
<dbReference type="EC" id="2.4.2.19" evidence="4"/>
<dbReference type="InterPro" id="IPR013785">
    <property type="entry name" value="Aldolase_TIM"/>
</dbReference>
<evidence type="ECO:0000259" key="10">
    <source>
        <dbReference type="Pfam" id="PF01729"/>
    </source>
</evidence>
<evidence type="ECO:0000256" key="6">
    <source>
        <dbReference type="ARBA" id="ARBA00022676"/>
    </source>
</evidence>
<dbReference type="Gene3D" id="3.90.1170.20">
    <property type="entry name" value="Quinolinate phosphoribosyl transferase, N-terminal domain"/>
    <property type="match status" value="1"/>
</dbReference>
<keyword evidence="5" id="KW-0662">Pyridine nucleotide biosynthesis</keyword>
<keyword evidence="7 9" id="KW-0808">Transferase</keyword>